<dbReference type="GO" id="GO:0003723">
    <property type="term" value="F:RNA binding"/>
    <property type="evidence" value="ECO:0007669"/>
    <property type="project" value="UniProtKB-UniRule"/>
</dbReference>
<evidence type="ECO:0000256" key="5">
    <source>
        <dbReference type="ARBA" id="ARBA00023242"/>
    </source>
</evidence>
<gene>
    <name evidence="9" type="ORF">BCR44DRAFT_1006098</name>
</gene>
<dbReference type="SMART" id="SM00271">
    <property type="entry name" value="DnaJ"/>
    <property type="match status" value="1"/>
</dbReference>
<evidence type="ECO:0000256" key="1">
    <source>
        <dbReference type="ARBA" id="ARBA00004123"/>
    </source>
</evidence>
<reference evidence="9 10" key="1">
    <citation type="submission" date="2016-07" db="EMBL/GenBank/DDBJ databases">
        <title>Pervasive Adenine N6-methylation of Active Genes in Fungi.</title>
        <authorList>
            <consortium name="DOE Joint Genome Institute"/>
            <person name="Mondo S.J."/>
            <person name="Dannebaum R.O."/>
            <person name="Kuo R.C."/>
            <person name="Labutti K."/>
            <person name="Haridas S."/>
            <person name="Kuo A."/>
            <person name="Salamov A."/>
            <person name="Ahrendt S.R."/>
            <person name="Lipzen A."/>
            <person name="Sullivan W."/>
            <person name="Andreopoulos W.B."/>
            <person name="Clum A."/>
            <person name="Lindquist E."/>
            <person name="Daum C."/>
            <person name="Ramamoorthy G.K."/>
            <person name="Gryganskyi A."/>
            <person name="Culley D."/>
            <person name="Magnuson J.K."/>
            <person name="James T.Y."/>
            <person name="O'Malley M.A."/>
            <person name="Stajich J.E."/>
            <person name="Spatafora J.W."/>
            <person name="Visel A."/>
            <person name="Grigoriev I.V."/>
        </authorList>
    </citation>
    <scope>NUCLEOTIDE SEQUENCE [LARGE SCALE GENOMIC DNA]</scope>
    <source>
        <strain evidence="9 10">PL171</strain>
    </source>
</reference>
<evidence type="ECO:0000259" key="8">
    <source>
        <dbReference type="PROSITE" id="PS50102"/>
    </source>
</evidence>
<dbReference type="Pfam" id="PF00226">
    <property type="entry name" value="DnaJ"/>
    <property type="match status" value="1"/>
</dbReference>
<proteinExistence type="predicted"/>
<dbReference type="InterPro" id="IPR035979">
    <property type="entry name" value="RBD_domain_sf"/>
</dbReference>
<accession>A0A1Y2I7C9</accession>
<evidence type="ECO:0000259" key="7">
    <source>
        <dbReference type="PROSITE" id="PS50076"/>
    </source>
</evidence>
<sequence length="299" mass="33127">MTDSSASASSAAATATLLKDYDLSIDYYALIGVEPGADAAALRKGYRTMSLQLHPDKNRDNPNAANEFQAVKRAFDMLSNDALREAYDSYLKQQRAHEERIAQLGAAKRKMRDDLEERERAAMAKRAKPNQVAILNRAATIERLRHENNQLLRSWIQDLSHRSIVTSTLSSQRASAAIPADHRTVRVRWLTSRYPNMSDTYLQDRMQSAFGPVEHVLLKVGPELGTAVVQFARIASALDAVKASVSGHNMFVSTLESVTWAMGKEPPLEYLAAARDEGNAKADHVRFGQVSQCGGDIER</sequence>
<dbReference type="Proteomes" id="UP000193411">
    <property type="component" value="Unassembled WGS sequence"/>
</dbReference>
<evidence type="ECO:0008006" key="11">
    <source>
        <dbReference type="Google" id="ProtNLM"/>
    </source>
</evidence>
<dbReference type="GO" id="GO:0005681">
    <property type="term" value="C:spliceosomal complex"/>
    <property type="evidence" value="ECO:0007669"/>
    <property type="project" value="TreeGrafter"/>
</dbReference>
<dbReference type="PANTHER" id="PTHR44313">
    <property type="entry name" value="DNAJ HOMOLOG SUBFAMILY C MEMBER 17"/>
    <property type="match status" value="1"/>
</dbReference>
<dbReference type="PANTHER" id="PTHR44313:SF1">
    <property type="entry name" value="DNAJ HOMOLOG SUBFAMILY C MEMBER 17"/>
    <property type="match status" value="1"/>
</dbReference>
<dbReference type="GO" id="GO:0000390">
    <property type="term" value="P:spliceosomal complex disassembly"/>
    <property type="evidence" value="ECO:0007669"/>
    <property type="project" value="TreeGrafter"/>
</dbReference>
<name>A0A1Y2I7C9_9FUNG</name>
<evidence type="ECO:0000256" key="2">
    <source>
        <dbReference type="ARBA" id="ARBA00004496"/>
    </source>
</evidence>
<keyword evidence="6" id="KW-0694">RNA-binding</keyword>
<dbReference type="PROSITE" id="PS50076">
    <property type="entry name" value="DNAJ_2"/>
    <property type="match status" value="1"/>
</dbReference>
<feature type="domain" description="J" evidence="7">
    <location>
        <begin position="26"/>
        <end position="91"/>
    </location>
</feature>
<evidence type="ECO:0000256" key="3">
    <source>
        <dbReference type="ARBA" id="ARBA00022490"/>
    </source>
</evidence>
<organism evidence="9 10">
    <name type="scientific">Catenaria anguillulae PL171</name>
    <dbReference type="NCBI Taxonomy" id="765915"/>
    <lineage>
        <taxon>Eukaryota</taxon>
        <taxon>Fungi</taxon>
        <taxon>Fungi incertae sedis</taxon>
        <taxon>Blastocladiomycota</taxon>
        <taxon>Blastocladiomycetes</taxon>
        <taxon>Blastocladiales</taxon>
        <taxon>Catenariaceae</taxon>
        <taxon>Catenaria</taxon>
    </lineage>
</organism>
<dbReference type="STRING" id="765915.A0A1Y2I7C9"/>
<keyword evidence="10" id="KW-1185">Reference proteome</keyword>
<evidence type="ECO:0000256" key="4">
    <source>
        <dbReference type="ARBA" id="ARBA00023186"/>
    </source>
</evidence>
<dbReference type="EMBL" id="MCFL01000001">
    <property type="protein sequence ID" value="ORZ41412.1"/>
    <property type="molecule type" value="Genomic_DNA"/>
</dbReference>
<dbReference type="PRINTS" id="PR00625">
    <property type="entry name" value="JDOMAIN"/>
</dbReference>
<keyword evidence="3" id="KW-0963">Cytoplasm</keyword>
<dbReference type="OrthoDB" id="10250354at2759"/>
<dbReference type="AlphaFoldDB" id="A0A1Y2I7C9"/>
<dbReference type="PROSITE" id="PS00636">
    <property type="entry name" value="DNAJ_1"/>
    <property type="match status" value="1"/>
</dbReference>
<evidence type="ECO:0000256" key="6">
    <source>
        <dbReference type="PROSITE-ProRule" id="PRU00176"/>
    </source>
</evidence>
<dbReference type="InterPro" id="IPR036869">
    <property type="entry name" value="J_dom_sf"/>
</dbReference>
<comment type="subcellular location">
    <subcellularLocation>
        <location evidence="2">Cytoplasm</location>
    </subcellularLocation>
    <subcellularLocation>
        <location evidence="1">Nucleus</location>
    </subcellularLocation>
</comment>
<dbReference type="InterPro" id="IPR018253">
    <property type="entry name" value="DnaJ_domain_CS"/>
</dbReference>
<keyword evidence="5" id="KW-0539">Nucleus</keyword>
<dbReference type="InterPro" id="IPR001623">
    <property type="entry name" value="DnaJ_domain"/>
</dbReference>
<dbReference type="InterPro" id="IPR000504">
    <property type="entry name" value="RRM_dom"/>
</dbReference>
<comment type="caution">
    <text evidence="9">The sequence shown here is derived from an EMBL/GenBank/DDBJ whole genome shotgun (WGS) entry which is preliminary data.</text>
</comment>
<dbReference type="SUPFAM" id="SSF54928">
    <property type="entry name" value="RNA-binding domain, RBD"/>
    <property type="match status" value="1"/>
</dbReference>
<dbReference type="GO" id="GO:0005737">
    <property type="term" value="C:cytoplasm"/>
    <property type="evidence" value="ECO:0007669"/>
    <property type="project" value="UniProtKB-SubCell"/>
</dbReference>
<evidence type="ECO:0000313" key="10">
    <source>
        <dbReference type="Proteomes" id="UP000193411"/>
    </source>
</evidence>
<evidence type="ECO:0000313" key="9">
    <source>
        <dbReference type="EMBL" id="ORZ41412.1"/>
    </source>
</evidence>
<dbReference type="CDD" id="cd06257">
    <property type="entry name" value="DnaJ"/>
    <property type="match status" value="1"/>
</dbReference>
<dbReference type="SUPFAM" id="SSF46565">
    <property type="entry name" value="Chaperone J-domain"/>
    <property type="match status" value="1"/>
</dbReference>
<dbReference type="PROSITE" id="PS50102">
    <property type="entry name" value="RRM"/>
    <property type="match status" value="1"/>
</dbReference>
<keyword evidence="4" id="KW-0143">Chaperone</keyword>
<dbReference type="InterPro" id="IPR052094">
    <property type="entry name" value="Pre-mRNA-splicing_ERAD"/>
</dbReference>
<protein>
    <recommendedName>
        <fullName evidence="11">J domain-containing protein</fullName>
    </recommendedName>
</protein>
<dbReference type="Gene3D" id="1.10.287.110">
    <property type="entry name" value="DnaJ domain"/>
    <property type="match status" value="1"/>
</dbReference>
<feature type="domain" description="RRM" evidence="8">
    <location>
        <begin position="183"/>
        <end position="257"/>
    </location>
</feature>